<proteinExistence type="predicted"/>
<keyword evidence="4" id="KW-1185">Reference proteome</keyword>
<dbReference type="SUPFAM" id="SSF56281">
    <property type="entry name" value="Metallo-hydrolase/oxidoreductase"/>
    <property type="match status" value="1"/>
</dbReference>
<evidence type="ECO:0000256" key="1">
    <source>
        <dbReference type="ARBA" id="ARBA00022801"/>
    </source>
</evidence>
<dbReference type="PANTHER" id="PTHR43546:SF9">
    <property type="entry name" value="L-ASCORBATE-6-PHOSPHATE LACTONASE ULAG-RELATED"/>
    <property type="match status" value="1"/>
</dbReference>
<name>A0A0M3AK67_9SPHN</name>
<dbReference type="GO" id="GO:0016787">
    <property type="term" value="F:hydrolase activity"/>
    <property type="evidence" value="ECO:0007669"/>
    <property type="project" value="UniProtKB-KW"/>
</dbReference>
<dbReference type="Pfam" id="PF12706">
    <property type="entry name" value="Lactamase_B_2"/>
    <property type="match status" value="1"/>
</dbReference>
<dbReference type="PATRIC" id="fig|56193.3.peg.4276"/>
<evidence type="ECO:0000259" key="2">
    <source>
        <dbReference type="Pfam" id="PF12706"/>
    </source>
</evidence>
<evidence type="ECO:0000313" key="3">
    <source>
        <dbReference type="EMBL" id="KKW90353.1"/>
    </source>
</evidence>
<sequence>MKVNVTYFDTAMALIEIGSIRILTDPVFDDAGTTYNDGVIALEKTSSRAIDPSELGRIDAVLLSHDQHSDNLDMRGREFLAEVPQIFTTPEGAARLGARAIGLTPWQVTEISRDGVTLRVTAAPAQHGPDGTEELTGPVTGFLIDWDGRKASGPIYISGDTVPFAGTKEIVERAAPIGLALMHMGHVTPAPDAGIFFSLSAREAADYASNLKAEVMIPLHFDGWAHFDEAKPVATSILAQGEAAKRTRWLAPRESLSLEM</sequence>
<dbReference type="STRING" id="56193.YP76_20350"/>
<organism evidence="3 4">
    <name type="scientific">Sphingobium chungbukense</name>
    <dbReference type="NCBI Taxonomy" id="56193"/>
    <lineage>
        <taxon>Bacteria</taxon>
        <taxon>Pseudomonadati</taxon>
        <taxon>Pseudomonadota</taxon>
        <taxon>Alphaproteobacteria</taxon>
        <taxon>Sphingomonadales</taxon>
        <taxon>Sphingomonadaceae</taxon>
        <taxon>Sphingobium</taxon>
    </lineage>
</organism>
<dbReference type="InterPro" id="IPR050114">
    <property type="entry name" value="UPF0173_UPF0282_UlaG_hydrolase"/>
</dbReference>
<dbReference type="Gene3D" id="3.60.15.10">
    <property type="entry name" value="Ribonuclease Z/Hydroxyacylglutathione hydrolase-like"/>
    <property type="match status" value="1"/>
</dbReference>
<reference evidence="3 4" key="1">
    <citation type="submission" date="2015-04" db="EMBL/GenBank/DDBJ databases">
        <title>Genome sequence of aromatic hydrocarbons-degrading Sphingobium chungbukense DJ77.</title>
        <authorList>
            <person name="Kim Y.-C."/>
            <person name="Chae J.-C."/>
        </authorList>
    </citation>
    <scope>NUCLEOTIDE SEQUENCE [LARGE SCALE GENOMIC DNA]</scope>
    <source>
        <strain evidence="3 4">DJ77</strain>
    </source>
</reference>
<accession>A0A0M3AK67</accession>
<dbReference type="InterPro" id="IPR001279">
    <property type="entry name" value="Metallo-B-lactamas"/>
</dbReference>
<protein>
    <recommendedName>
        <fullName evidence="2">Metallo-beta-lactamase domain-containing protein</fullName>
    </recommendedName>
</protein>
<dbReference type="EMBL" id="LBIC01000010">
    <property type="protein sequence ID" value="KKW90353.1"/>
    <property type="molecule type" value="Genomic_DNA"/>
</dbReference>
<dbReference type="InterPro" id="IPR036866">
    <property type="entry name" value="RibonucZ/Hydroxyglut_hydro"/>
</dbReference>
<dbReference type="Proteomes" id="UP000033874">
    <property type="component" value="Unassembled WGS sequence"/>
</dbReference>
<dbReference type="AlphaFoldDB" id="A0A0M3AK67"/>
<dbReference type="PANTHER" id="PTHR43546">
    <property type="entry name" value="UPF0173 METAL-DEPENDENT HYDROLASE MJ1163-RELATED"/>
    <property type="match status" value="1"/>
</dbReference>
<gene>
    <name evidence="3" type="ORF">YP76_20350</name>
</gene>
<feature type="domain" description="Metallo-beta-lactamase" evidence="2">
    <location>
        <begin position="21"/>
        <end position="221"/>
    </location>
</feature>
<keyword evidence="1" id="KW-0378">Hydrolase</keyword>
<comment type="caution">
    <text evidence="3">The sequence shown here is derived from an EMBL/GenBank/DDBJ whole genome shotgun (WGS) entry which is preliminary data.</text>
</comment>
<evidence type="ECO:0000313" key="4">
    <source>
        <dbReference type="Proteomes" id="UP000033874"/>
    </source>
</evidence>
<dbReference type="RefSeq" id="WP_046765439.1">
    <property type="nucleotide sequence ID" value="NZ_LBIC01000010.1"/>
</dbReference>